<proteinExistence type="predicted"/>
<dbReference type="PANTHER" id="PTHR34374">
    <property type="entry name" value="LARGE RIBOSOMAL RNA SUBUNIT ACCUMULATION PROTEIN YCED HOMOLOG 1, CHLOROPLASTIC"/>
    <property type="match status" value="1"/>
</dbReference>
<dbReference type="eggNOG" id="COG1399">
    <property type="taxonomic scope" value="Bacteria"/>
</dbReference>
<dbReference type="Pfam" id="PF02620">
    <property type="entry name" value="YceD"/>
    <property type="match status" value="1"/>
</dbReference>
<evidence type="ECO:0000313" key="2">
    <source>
        <dbReference type="Proteomes" id="UP000070326"/>
    </source>
</evidence>
<dbReference type="Proteomes" id="UP000070326">
    <property type="component" value="Unassembled WGS sequence"/>
</dbReference>
<dbReference type="PANTHER" id="PTHR34374:SF1">
    <property type="entry name" value="LARGE RIBOSOMAL RNA SUBUNIT ACCUMULATION PROTEIN YCED HOMOLOG 1, CHLOROPLASTIC"/>
    <property type="match status" value="1"/>
</dbReference>
<dbReference type="EMBL" id="LSQZ01000018">
    <property type="protein sequence ID" value="KXI13736.1"/>
    <property type="molecule type" value="Genomic_DNA"/>
</dbReference>
<dbReference type="STRING" id="1261.HMPREF3195_00539"/>
<gene>
    <name evidence="1" type="ORF">HMPREF3195_00539</name>
</gene>
<dbReference type="InterPro" id="IPR003772">
    <property type="entry name" value="YceD"/>
</dbReference>
<dbReference type="PATRIC" id="fig|1261.3.peg.1200"/>
<organism evidence="1 2">
    <name type="scientific">Peptostreptococcus anaerobius</name>
    <dbReference type="NCBI Taxonomy" id="1261"/>
    <lineage>
        <taxon>Bacteria</taxon>
        <taxon>Bacillati</taxon>
        <taxon>Bacillota</taxon>
        <taxon>Clostridia</taxon>
        <taxon>Peptostreptococcales</taxon>
        <taxon>Peptostreptococcaceae</taxon>
        <taxon>Peptostreptococcus</taxon>
    </lineage>
</organism>
<accession>A0A135YWG2</accession>
<name>A0A135YWG2_9FIRM</name>
<evidence type="ECO:0000313" key="1">
    <source>
        <dbReference type="EMBL" id="KXI13736.1"/>
    </source>
</evidence>
<reference evidence="1 2" key="1">
    <citation type="submission" date="2016-02" db="EMBL/GenBank/DDBJ databases">
        <authorList>
            <person name="Wen L."/>
            <person name="He K."/>
            <person name="Yang H."/>
        </authorList>
    </citation>
    <scope>NUCLEOTIDE SEQUENCE [LARGE SCALE GENOMIC DNA]</scope>
    <source>
        <strain evidence="1 2">MJR8628A</strain>
    </source>
</reference>
<comment type="caution">
    <text evidence="1">The sequence shown here is derived from an EMBL/GenBank/DDBJ whole genome shotgun (WGS) entry which is preliminary data.</text>
</comment>
<dbReference type="AlphaFoldDB" id="A0A135YWG2"/>
<protein>
    <submittedName>
        <fullName evidence="1">Putative ACR</fullName>
    </submittedName>
</protein>
<sequence>MFLEVIVMMLNIDSLSNKSRDHIDFSIVDENSELDFGQGELRLTSPIRLEGRVERTGRNFLLKMKVSFDYIDNCARCLVEVESALDYDVVAYLMRDEYDEGEYEDVDVFSIDSSEVDLLDIVNATLTSNLPPKVICSEDCKGICSGCGVNLNLHECECPVDDTEDDDIDPRFAKLKELLK</sequence>